<evidence type="ECO:0000256" key="3">
    <source>
        <dbReference type="ARBA" id="ARBA00022598"/>
    </source>
</evidence>
<dbReference type="Gene3D" id="3.30.470.30">
    <property type="entry name" value="DNA ligase/mRNA capping enzyme"/>
    <property type="match status" value="1"/>
</dbReference>
<dbReference type="GO" id="GO:0005524">
    <property type="term" value="F:ATP binding"/>
    <property type="evidence" value="ECO:0007669"/>
    <property type="project" value="InterPro"/>
</dbReference>
<dbReference type="EC" id="6.5.1.1" evidence="2"/>
<dbReference type="CDD" id="cd07971">
    <property type="entry name" value="OBF_DNA_ligase_LigD"/>
    <property type="match status" value="1"/>
</dbReference>
<proteinExistence type="inferred from homology"/>
<comment type="catalytic activity">
    <reaction evidence="4">
        <text>ATP + (deoxyribonucleotide)n-3'-hydroxyl + 5'-phospho-(deoxyribonucleotide)m = (deoxyribonucleotide)n+m + AMP + diphosphate.</text>
        <dbReference type="EC" id="6.5.1.1"/>
    </reaction>
</comment>
<feature type="domain" description="ATP-dependent DNA ligase family profile" evidence="5">
    <location>
        <begin position="116"/>
        <end position="228"/>
    </location>
</feature>
<sequence>MRQEKELPNLKPMLAVKAAPFDSDDYLYEIKWDGYRALAYLNQQTLLYSRNQLDLTKSFPDLQGLHLRVKQKPLILDGEIVVLKDGKPSFSALQSRGKLSDPLKIRRLCQQNPATFVVFDVLFSNGRNLMNLPLLQRKKFLEEMAEQGPDLIVSQYVLGSGCEFFRVVKAAGLEGMVAKRLDSPYLPGKRSGYWKKIRWVQSADLVICGWEKGEGQRLLGALILGVPEKGGWVYMGKVGTGFSREEEKRIITLLKPLEGHPPFSSLPDEDFRKTVWVCPELVCEVTFSEISPEGRLRHPSYKGLRKDKKAEECGHL</sequence>
<gene>
    <name evidence="6" type="ordered locus">Desru_1852</name>
</gene>
<reference evidence="6 7" key="2">
    <citation type="journal article" date="2012" name="Stand. Genomic Sci.">
        <title>Complete genome sequence of the sulfate-reducing firmicute Desulfotomaculum ruminis type strain (DL(T)).</title>
        <authorList>
            <person name="Spring S."/>
            <person name="Visser M."/>
            <person name="Lu M."/>
            <person name="Copeland A."/>
            <person name="Lapidus A."/>
            <person name="Lucas S."/>
            <person name="Cheng J.F."/>
            <person name="Han C."/>
            <person name="Tapia R."/>
            <person name="Goodwin L.A."/>
            <person name="Pitluck S."/>
            <person name="Ivanova N."/>
            <person name="Land M."/>
            <person name="Hauser L."/>
            <person name="Larimer F."/>
            <person name="Rohde M."/>
            <person name="Goker M."/>
            <person name="Detter J.C."/>
            <person name="Kyrpides N.C."/>
            <person name="Woyke T."/>
            <person name="Schaap P.J."/>
            <person name="Plugge C.M."/>
            <person name="Muyzer G."/>
            <person name="Kuever J."/>
            <person name="Pereira I.A."/>
            <person name="Parshina S.N."/>
            <person name="Bernier-Latmani R."/>
            <person name="Stams A.J."/>
            <person name="Klenk H.P."/>
        </authorList>
    </citation>
    <scope>NUCLEOTIDE SEQUENCE [LARGE SCALE GENOMIC DNA]</scope>
    <source>
        <strain evidence="7">ATCC 23193 / DSM 2154 / NCIB 8452 / DL</strain>
    </source>
</reference>
<dbReference type="HOGENOM" id="CLU_008325_4_0_9"/>
<dbReference type="Pfam" id="PF04679">
    <property type="entry name" value="DNA_ligase_A_C"/>
    <property type="match status" value="1"/>
</dbReference>
<protein>
    <recommendedName>
        <fullName evidence="2">DNA ligase (ATP)</fullName>
        <ecNumber evidence="2">6.5.1.1</ecNumber>
    </recommendedName>
</protein>
<dbReference type="GO" id="GO:0006310">
    <property type="term" value="P:DNA recombination"/>
    <property type="evidence" value="ECO:0007669"/>
    <property type="project" value="InterPro"/>
</dbReference>
<dbReference type="RefSeq" id="WP_013841877.1">
    <property type="nucleotide sequence ID" value="NC_015589.1"/>
</dbReference>
<evidence type="ECO:0000256" key="4">
    <source>
        <dbReference type="ARBA" id="ARBA00034003"/>
    </source>
</evidence>
<keyword evidence="3 6" id="KW-0436">Ligase</keyword>
<dbReference type="STRING" id="696281.Desru_1852"/>
<dbReference type="NCBIfam" id="TIGR02779">
    <property type="entry name" value="NHEJ_ligase_lig"/>
    <property type="match status" value="1"/>
</dbReference>
<reference evidence="7" key="1">
    <citation type="submission" date="2011-05" db="EMBL/GenBank/DDBJ databases">
        <title>Complete sequence of Desulfotomaculum ruminis DSM 2154.</title>
        <authorList>
            <person name="Lucas S."/>
            <person name="Copeland A."/>
            <person name="Lapidus A."/>
            <person name="Cheng J.-F."/>
            <person name="Goodwin L."/>
            <person name="Pitluck S."/>
            <person name="Lu M."/>
            <person name="Detter J.C."/>
            <person name="Han C."/>
            <person name="Tapia R."/>
            <person name="Land M."/>
            <person name="Hauser L."/>
            <person name="Kyrpides N."/>
            <person name="Ivanova N."/>
            <person name="Mikhailova N."/>
            <person name="Pagani I."/>
            <person name="Stams A.J.M."/>
            <person name="Plugge C.M."/>
            <person name="Muyzer G."/>
            <person name="Kuever J."/>
            <person name="Parshina S.N."/>
            <person name="Ivanova A.E."/>
            <person name="Nazina T.N."/>
            <person name="Brambilla E."/>
            <person name="Spring S."/>
            <person name="Klenk H.-P."/>
            <person name="Woyke T."/>
        </authorList>
    </citation>
    <scope>NUCLEOTIDE SEQUENCE [LARGE SCALE GENOMIC DNA]</scope>
    <source>
        <strain evidence="7">ATCC 23193 / DSM 2154 / NCIB 8452 / DL</strain>
    </source>
</reference>
<dbReference type="InterPro" id="IPR012310">
    <property type="entry name" value="DNA_ligase_ATP-dep_cent"/>
</dbReference>
<dbReference type="PANTHER" id="PTHR45674:SF4">
    <property type="entry name" value="DNA LIGASE 1"/>
    <property type="match status" value="1"/>
</dbReference>
<evidence type="ECO:0000313" key="6">
    <source>
        <dbReference type="EMBL" id="AEG60113.1"/>
    </source>
</evidence>
<dbReference type="Proteomes" id="UP000009234">
    <property type="component" value="Chromosome"/>
</dbReference>
<evidence type="ECO:0000313" key="7">
    <source>
        <dbReference type="Proteomes" id="UP000009234"/>
    </source>
</evidence>
<dbReference type="InterPro" id="IPR012340">
    <property type="entry name" value="NA-bd_OB-fold"/>
</dbReference>
<evidence type="ECO:0000256" key="1">
    <source>
        <dbReference type="ARBA" id="ARBA00007572"/>
    </source>
</evidence>
<dbReference type="Gene3D" id="2.40.50.140">
    <property type="entry name" value="Nucleic acid-binding proteins"/>
    <property type="match status" value="1"/>
</dbReference>
<dbReference type="PANTHER" id="PTHR45674">
    <property type="entry name" value="DNA LIGASE 1/3 FAMILY MEMBER"/>
    <property type="match status" value="1"/>
</dbReference>
<dbReference type="Gene3D" id="3.30.1490.70">
    <property type="match status" value="1"/>
</dbReference>
<dbReference type="GO" id="GO:0006281">
    <property type="term" value="P:DNA repair"/>
    <property type="evidence" value="ECO:0007669"/>
    <property type="project" value="InterPro"/>
</dbReference>
<evidence type="ECO:0000259" key="5">
    <source>
        <dbReference type="PROSITE" id="PS50160"/>
    </source>
</evidence>
<dbReference type="eggNOG" id="COG1793">
    <property type="taxonomic scope" value="Bacteria"/>
</dbReference>
<evidence type="ECO:0000256" key="2">
    <source>
        <dbReference type="ARBA" id="ARBA00012727"/>
    </source>
</evidence>
<keyword evidence="7" id="KW-1185">Reference proteome</keyword>
<dbReference type="InterPro" id="IPR014146">
    <property type="entry name" value="LigD_ligase_dom"/>
</dbReference>
<dbReference type="InterPro" id="IPR012309">
    <property type="entry name" value="DNA_ligase_ATP-dep_C"/>
</dbReference>
<dbReference type="GO" id="GO:0003910">
    <property type="term" value="F:DNA ligase (ATP) activity"/>
    <property type="evidence" value="ECO:0007669"/>
    <property type="project" value="UniProtKB-EC"/>
</dbReference>
<organism evidence="6 7">
    <name type="scientific">Desulforamulus ruminis (strain ATCC 23193 / DSM 2154 / NCIMB 8452 / DL)</name>
    <name type="common">Desulfotomaculum ruminis</name>
    <dbReference type="NCBI Taxonomy" id="696281"/>
    <lineage>
        <taxon>Bacteria</taxon>
        <taxon>Bacillati</taxon>
        <taxon>Bacillota</taxon>
        <taxon>Clostridia</taxon>
        <taxon>Eubacteriales</taxon>
        <taxon>Peptococcaceae</taxon>
        <taxon>Desulforamulus</taxon>
    </lineage>
</organism>
<dbReference type="SUPFAM" id="SSF56091">
    <property type="entry name" value="DNA ligase/mRNA capping enzyme, catalytic domain"/>
    <property type="match status" value="1"/>
</dbReference>
<dbReference type="SUPFAM" id="SSF50249">
    <property type="entry name" value="Nucleic acid-binding proteins"/>
    <property type="match status" value="1"/>
</dbReference>
<comment type="similarity">
    <text evidence="1">Belongs to the ATP-dependent DNA ligase family.</text>
</comment>
<dbReference type="InterPro" id="IPR050191">
    <property type="entry name" value="ATP-dep_DNA_ligase"/>
</dbReference>
<dbReference type="EMBL" id="CP002780">
    <property type="protein sequence ID" value="AEG60113.1"/>
    <property type="molecule type" value="Genomic_DNA"/>
</dbReference>
<dbReference type="CDD" id="cd07906">
    <property type="entry name" value="Adenylation_DNA_ligase_LigD_LigC"/>
    <property type="match status" value="1"/>
</dbReference>
<dbReference type="KEGG" id="dru:Desru_1852"/>
<dbReference type="AlphaFoldDB" id="F6DU38"/>
<name>F6DU38_DESRL</name>
<dbReference type="PROSITE" id="PS50160">
    <property type="entry name" value="DNA_LIGASE_A3"/>
    <property type="match status" value="1"/>
</dbReference>
<accession>F6DU38</accession>
<dbReference type="Pfam" id="PF01068">
    <property type="entry name" value="DNA_ligase_A_M"/>
    <property type="match status" value="1"/>
</dbReference>